<feature type="region of interest" description="Disordered" evidence="1">
    <location>
        <begin position="93"/>
        <end position="115"/>
    </location>
</feature>
<evidence type="ECO:0000313" key="2">
    <source>
        <dbReference type="EMBL" id="GIX85650.1"/>
    </source>
</evidence>
<name>A0AAV4NMZ9_CAEEX</name>
<protein>
    <submittedName>
        <fullName evidence="2">Uncharacterized protein</fullName>
    </submittedName>
</protein>
<organism evidence="2 3">
    <name type="scientific">Caerostris extrusa</name>
    <name type="common">Bark spider</name>
    <name type="synonym">Caerostris bankana</name>
    <dbReference type="NCBI Taxonomy" id="172846"/>
    <lineage>
        <taxon>Eukaryota</taxon>
        <taxon>Metazoa</taxon>
        <taxon>Ecdysozoa</taxon>
        <taxon>Arthropoda</taxon>
        <taxon>Chelicerata</taxon>
        <taxon>Arachnida</taxon>
        <taxon>Araneae</taxon>
        <taxon>Araneomorphae</taxon>
        <taxon>Entelegynae</taxon>
        <taxon>Araneoidea</taxon>
        <taxon>Araneidae</taxon>
        <taxon>Caerostris</taxon>
    </lineage>
</organism>
<dbReference type="EMBL" id="BPLR01021084">
    <property type="protein sequence ID" value="GIX85650.1"/>
    <property type="molecule type" value="Genomic_DNA"/>
</dbReference>
<dbReference type="Proteomes" id="UP001054945">
    <property type="component" value="Unassembled WGS sequence"/>
</dbReference>
<reference evidence="2 3" key="1">
    <citation type="submission" date="2021-06" db="EMBL/GenBank/DDBJ databases">
        <title>Caerostris extrusa draft genome.</title>
        <authorList>
            <person name="Kono N."/>
            <person name="Arakawa K."/>
        </authorList>
    </citation>
    <scope>NUCLEOTIDE SEQUENCE [LARGE SCALE GENOMIC DNA]</scope>
</reference>
<keyword evidence="3" id="KW-1185">Reference proteome</keyword>
<dbReference type="AlphaFoldDB" id="A0AAV4NMZ9"/>
<evidence type="ECO:0000313" key="3">
    <source>
        <dbReference type="Proteomes" id="UP001054945"/>
    </source>
</evidence>
<evidence type="ECO:0000256" key="1">
    <source>
        <dbReference type="SAM" id="MobiDB-lite"/>
    </source>
</evidence>
<accession>A0AAV4NMZ9</accession>
<gene>
    <name evidence="2" type="ORF">CEXT_164051</name>
</gene>
<comment type="caution">
    <text evidence="2">The sequence shown here is derived from an EMBL/GenBank/DDBJ whole genome shotgun (WGS) entry which is preliminary data.</text>
</comment>
<sequence length="115" mass="13611">MPLYLVCKFPHIRRDIFQMEELQRILVPVKDTITTTTTTTTTHHITVTRAELPLYSLGMMWRRLFRESSDRKLYHRQTSLVYVPNANDISQHSGENALDFQRKPLIQRTPTVQNR</sequence>
<proteinExistence type="predicted"/>